<proteinExistence type="predicted"/>
<evidence type="ECO:0000256" key="4">
    <source>
        <dbReference type="ARBA" id="ARBA00023098"/>
    </source>
</evidence>
<evidence type="ECO:0000256" key="3">
    <source>
        <dbReference type="ARBA" id="ARBA00022963"/>
    </source>
</evidence>
<feature type="compositionally biased region" description="Polar residues" evidence="8">
    <location>
        <begin position="197"/>
        <end position="213"/>
    </location>
</feature>
<dbReference type="FunFam" id="3.20.20.190:FF:000039">
    <property type="entry name" value="Phosphoinositide phospholipase C"/>
    <property type="match status" value="1"/>
</dbReference>
<dbReference type="HOGENOM" id="CLU_002738_3_0_1"/>
<dbReference type="SUPFAM" id="SSF51695">
    <property type="entry name" value="PLC-like phosphodiesterases"/>
    <property type="match status" value="1"/>
</dbReference>
<evidence type="ECO:0000256" key="1">
    <source>
        <dbReference type="ARBA" id="ARBA00001195"/>
    </source>
</evidence>
<dbReference type="InterPro" id="IPR000008">
    <property type="entry name" value="C2_dom"/>
</dbReference>
<dbReference type="InterPro" id="IPR017946">
    <property type="entry name" value="PLC-like_Pdiesterase_TIM-brl"/>
</dbReference>
<organism evidence="11 12">
    <name type="scientific">Cladophialophora carrionii CBS 160.54</name>
    <dbReference type="NCBI Taxonomy" id="1279043"/>
    <lineage>
        <taxon>Eukaryota</taxon>
        <taxon>Fungi</taxon>
        <taxon>Dikarya</taxon>
        <taxon>Ascomycota</taxon>
        <taxon>Pezizomycotina</taxon>
        <taxon>Eurotiomycetes</taxon>
        <taxon>Chaetothyriomycetidae</taxon>
        <taxon>Chaetothyriales</taxon>
        <taxon>Herpotrichiellaceae</taxon>
        <taxon>Cladophialophora</taxon>
    </lineage>
</organism>
<dbReference type="VEuPathDB" id="FungiDB:G647_03135"/>
<dbReference type="Pfam" id="PF00168">
    <property type="entry name" value="C2"/>
    <property type="match status" value="1"/>
</dbReference>
<comment type="function">
    <text evidence="6">The production of the second messenger molecules diacylglycerol (DAG) and inositol 1,4,5-trisphosphate (IP3) is mediated by activated phosphatidylinositol-specific phospholipase C enzymes.</text>
</comment>
<evidence type="ECO:0000259" key="10">
    <source>
        <dbReference type="PROSITE" id="PS50008"/>
    </source>
</evidence>
<evidence type="ECO:0000256" key="8">
    <source>
        <dbReference type="SAM" id="MobiDB-lite"/>
    </source>
</evidence>
<reference evidence="11 12" key="1">
    <citation type="submission" date="2013-03" db="EMBL/GenBank/DDBJ databases">
        <title>The Genome Sequence of Cladophialophora carrionii CBS 160.54.</title>
        <authorList>
            <consortium name="The Broad Institute Genomics Platform"/>
            <person name="Cuomo C."/>
            <person name="de Hoog S."/>
            <person name="Gorbushina A."/>
            <person name="Walker B."/>
            <person name="Young S.K."/>
            <person name="Zeng Q."/>
            <person name="Gargeya S."/>
            <person name="Fitzgerald M."/>
            <person name="Haas B."/>
            <person name="Abouelleil A."/>
            <person name="Allen A.W."/>
            <person name="Alvarado L."/>
            <person name="Arachchi H.M."/>
            <person name="Berlin A.M."/>
            <person name="Chapman S.B."/>
            <person name="Gainer-Dewar J."/>
            <person name="Goldberg J."/>
            <person name="Griggs A."/>
            <person name="Gujja S."/>
            <person name="Hansen M."/>
            <person name="Howarth C."/>
            <person name="Imamovic A."/>
            <person name="Ireland A."/>
            <person name="Larimer J."/>
            <person name="McCowan C."/>
            <person name="Murphy C."/>
            <person name="Pearson M."/>
            <person name="Poon T.W."/>
            <person name="Priest M."/>
            <person name="Roberts A."/>
            <person name="Saif S."/>
            <person name="Shea T."/>
            <person name="Sisk P."/>
            <person name="Sykes S."/>
            <person name="Wortman J."/>
            <person name="Nusbaum C."/>
            <person name="Birren B."/>
        </authorList>
    </citation>
    <scope>NUCLEOTIDE SEQUENCE [LARGE SCALE GENOMIC DNA]</scope>
    <source>
        <strain evidence="11 12">CBS 160.54</strain>
    </source>
</reference>
<dbReference type="PROSITE" id="PS50004">
    <property type="entry name" value="C2"/>
    <property type="match status" value="1"/>
</dbReference>
<dbReference type="GO" id="GO:0048015">
    <property type="term" value="P:phosphatidylinositol-mediated signaling"/>
    <property type="evidence" value="ECO:0007669"/>
    <property type="project" value="TreeGrafter"/>
</dbReference>
<feature type="region of interest" description="Disordered" evidence="8">
    <location>
        <begin position="317"/>
        <end position="353"/>
    </location>
</feature>
<dbReference type="EC" id="3.1.4.11" evidence="7"/>
<dbReference type="InterPro" id="IPR001192">
    <property type="entry name" value="PI-PLC_fam"/>
</dbReference>
<dbReference type="AlphaFoldDB" id="V9DJ80"/>
<comment type="catalytic activity">
    <reaction evidence="1 7">
        <text>a 1,2-diacyl-sn-glycero-3-phospho-(1D-myo-inositol-4,5-bisphosphate) + H2O = 1D-myo-inositol 1,4,5-trisphosphate + a 1,2-diacyl-sn-glycerol + H(+)</text>
        <dbReference type="Rhea" id="RHEA:33179"/>
        <dbReference type="ChEBI" id="CHEBI:15377"/>
        <dbReference type="ChEBI" id="CHEBI:15378"/>
        <dbReference type="ChEBI" id="CHEBI:17815"/>
        <dbReference type="ChEBI" id="CHEBI:58456"/>
        <dbReference type="ChEBI" id="CHEBI:203600"/>
        <dbReference type="EC" id="3.1.4.11"/>
    </reaction>
</comment>
<name>V9DJ80_9EURO</name>
<dbReference type="InterPro" id="IPR001711">
    <property type="entry name" value="PLipase_C_Pinositol-sp_Y"/>
</dbReference>
<dbReference type="SMART" id="SM00148">
    <property type="entry name" value="PLCXc"/>
    <property type="match status" value="1"/>
</dbReference>
<evidence type="ECO:0000256" key="2">
    <source>
        <dbReference type="ARBA" id="ARBA00022801"/>
    </source>
</evidence>
<evidence type="ECO:0000256" key="7">
    <source>
        <dbReference type="RuleBase" id="RU361133"/>
    </source>
</evidence>
<dbReference type="PRINTS" id="PR00390">
    <property type="entry name" value="PHPHLIPASEC"/>
</dbReference>
<dbReference type="PANTHER" id="PTHR10336">
    <property type="entry name" value="PHOSPHOINOSITIDE-SPECIFIC PHOSPHOLIPASE C FAMILY PROTEIN"/>
    <property type="match status" value="1"/>
</dbReference>
<feature type="region of interest" description="Disordered" evidence="8">
    <location>
        <begin position="526"/>
        <end position="567"/>
    </location>
</feature>
<dbReference type="PROSITE" id="PS50007">
    <property type="entry name" value="PIPLC_X_DOMAIN"/>
    <property type="match status" value="1"/>
</dbReference>
<gene>
    <name evidence="11" type="ORF">G647_03135</name>
</gene>
<keyword evidence="3 7" id="KW-0442">Lipid degradation</keyword>
<dbReference type="EMBL" id="KB822703">
    <property type="protein sequence ID" value="ETI26358.1"/>
    <property type="molecule type" value="Genomic_DNA"/>
</dbReference>
<dbReference type="SMART" id="SM00239">
    <property type="entry name" value="C2"/>
    <property type="match status" value="1"/>
</dbReference>
<dbReference type="SUPFAM" id="SSF49562">
    <property type="entry name" value="C2 domain (Calcium/lipid-binding domain, CaLB)"/>
    <property type="match status" value="1"/>
</dbReference>
<keyword evidence="2 7" id="KW-0378">Hydrolase</keyword>
<evidence type="ECO:0000256" key="5">
    <source>
        <dbReference type="ARBA" id="ARBA00023224"/>
    </source>
</evidence>
<protein>
    <recommendedName>
        <fullName evidence="7">Phosphoinositide phospholipase C</fullName>
        <ecNumber evidence="7">3.1.4.11</ecNumber>
    </recommendedName>
</protein>
<dbReference type="PROSITE" id="PS50008">
    <property type="entry name" value="PIPLC_Y_DOMAIN"/>
    <property type="match status" value="1"/>
</dbReference>
<keyword evidence="4 7" id="KW-0443">Lipid metabolism</keyword>
<dbReference type="Pfam" id="PF00387">
    <property type="entry name" value="PI-PLC-Y"/>
    <property type="match status" value="1"/>
</dbReference>
<dbReference type="CDD" id="cd08598">
    <property type="entry name" value="PI-PLC1c_yeast"/>
    <property type="match status" value="1"/>
</dbReference>
<feature type="domain" description="C2" evidence="9">
    <location>
        <begin position="475"/>
        <end position="635"/>
    </location>
</feature>
<evidence type="ECO:0000256" key="6">
    <source>
        <dbReference type="ARBA" id="ARBA00059664"/>
    </source>
</evidence>
<dbReference type="Pfam" id="PF00388">
    <property type="entry name" value="PI-PLC-X"/>
    <property type="match status" value="1"/>
</dbReference>
<evidence type="ECO:0000313" key="11">
    <source>
        <dbReference type="EMBL" id="ETI26358.1"/>
    </source>
</evidence>
<dbReference type="Gene3D" id="2.60.40.150">
    <property type="entry name" value="C2 domain"/>
    <property type="match status" value="1"/>
</dbReference>
<dbReference type="GeneID" id="19981628"/>
<dbReference type="InterPro" id="IPR035892">
    <property type="entry name" value="C2_domain_sf"/>
</dbReference>
<dbReference type="CDD" id="cd00275">
    <property type="entry name" value="C2_PLC_like"/>
    <property type="match status" value="1"/>
</dbReference>
<accession>V9DJ80</accession>
<dbReference type="RefSeq" id="XP_008725703.1">
    <property type="nucleotide sequence ID" value="XM_008727481.1"/>
</dbReference>
<dbReference type="GO" id="GO:0016042">
    <property type="term" value="P:lipid catabolic process"/>
    <property type="evidence" value="ECO:0007669"/>
    <property type="project" value="UniProtKB-KW"/>
</dbReference>
<dbReference type="InterPro" id="IPR000909">
    <property type="entry name" value="PLipase_C_PInositol-sp_X_dom"/>
</dbReference>
<feature type="region of interest" description="Disordered" evidence="8">
    <location>
        <begin position="124"/>
        <end position="222"/>
    </location>
</feature>
<evidence type="ECO:0000259" key="9">
    <source>
        <dbReference type="PROSITE" id="PS50004"/>
    </source>
</evidence>
<dbReference type="GO" id="GO:0004435">
    <property type="term" value="F:phosphatidylinositol-4,5-bisphosphate phospholipase C activity"/>
    <property type="evidence" value="ECO:0007669"/>
    <property type="project" value="UniProtKB-EC"/>
</dbReference>
<feature type="compositionally biased region" description="Basic residues" evidence="8">
    <location>
        <begin position="147"/>
        <end position="162"/>
    </location>
</feature>
<dbReference type="PANTHER" id="PTHR10336:SF82">
    <property type="entry name" value="PHOSPHOINOSITIDE PHOSPHOLIPASE C"/>
    <property type="match status" value="1"/>
</dbReference>
<feature type="compositionally biased region" description="Basic and acidic residues" evidence="8">
    <location>
        <begin position="539"/>
        <end position="563"/>
    </location>
</feature>
<keyword evidence="5" id="KW-0807">Transducer</keyword>
<sequence>MSQTLPVRAAGGGQPSETAAHFALEPFSQPVLSHLLSARKGAESQDGKKFSDEGAWLNYMASDSSNAMSAPVDNDLKYPMSSYFISSSHNTYLSGHQLYGEASELAYTNVLKRGCRCLEIDVWDGESDSDTSSSDDDEEKSETKASRWGKVKARAARMRSRSRSASLAAARPDGGQPPVPSDQQASAPYGRPDNVASPRQTEPSANGSNYLSPQPSPPLSAKAEPRVLHGYTLTQSVTFRSVCHAIRSSAFASTDLPLIVSLEVHASLEQQEVMVEIMRDVWSEYLVSLKSSTEISALPPPESLKEKILIKVKWTPNTETGESNDPIEHVNSNSTDGTADSIPPSPEKRKKASKVLSKLSELGVYTRAYTFKHFSQPEAALPNHVFSLSENKVHSMRSDPSHGPALFDHNKNFLMRVFPKGTRINSSNVDPTFHWRTGAQMVALNWQKMDKGMMLNEGMFAGTGGWVLKPEGYRCTTASDKAQKPLQSTKQLVNLEIRLLAAQRLPLPVDKDNSHAHKMKPYVKAQLHVDPPGSPGQCRESDGDGNSKDDFQPHGGEEKDSHFYKRRSATARTDCPDFKGEVLSWHNTSDATQQLSFLRLKIMDDRSMGKDNMLAWACIRLDRLQPGYRFVHLLNSSGLPSPGALLVHVSKRVE</sequence>
<feature type="domain" description="PI-PLC Y-box" evidence="10">
    <location>
        <begin position="359"/>
        <end position="474"/>
    </location>
</feature>
<feature type="compositionally biased region" description="Acidic residues" evidence="8">
    <location>
        <begin position="124"/>
        <end position="140"/>
    </location>
</feature>
<dbReference type="OrthoDB" id="269822at2759"/>
<dbReference type="Proteomes" id="UP000030678">
    <property type="component" value="Unassembled WGS sequence"/>
</dbReference>
<dbReference type="SMART" id="SM00149">
    <property type="entry name" value="PLCYc"/>
    <property type="match status" value="1"/>
</dbReference>
<dbReference type="GO" id="GO:0051209">
    <property type="term" value="P:release of sequestered calcium ion into cytosol"/>
    <property type="evidence" value="ECO:0007669"/>
    <property type="project" value="TreeGrafter"/>
</dbReference>
<dbReference type="Gene3D" id="3.20.20.190">
    <property type="entry name" value="Phosphatidylinositol (PI) phosphodiesterase"/>
    <property type="match status" value="2"/>
</dbReference>
<evidence type="ECO:0000313" key="12">
    <source>
        <dbReference type="Proteomes" id="UP000030678"/>
    </source>
</evidence>